<proteinExistence type="predicted"/>
<keyword evidence="3" id="KW-1185">Reference proteome</keyword>
<comment type="caution">
    <text evidence="2">The sequence shown here is derived from an EMBL/GenBank/DDBJ whole genome shotgun (WGS) entry which is preliminary data.</text>
</comment>
<dbReference type="SUPFAM" id="SSF56601">
    <property type="entry name" value="beta-lactamase/transpeptidase-like"/>
    <property type="match status" value="1"/>
</dbReference>
<gene>
    <name evidence="2" type="ORF">ABID47_001355</name>
</gene>
<dbReference type="InterPro" id="IPR001466">
    <property type="entry name" value="Beta-lactam-related"/>
</dbReference>
<sequence>MVTSLETQLDRVICKQDFPVGGAVVVVKDDQVLYGKGFGKSRLGRNERDFTTDTIVSIQSISKSFTAAALLQLVEKGLLELDTPLVKYLPYFRTTDKLMSDSITVKQLLSHTAGFSGDLGIGNLMSPNASEFNVFESLKAHFGITNAVLQSINKREDVTKYFNSVALSYPPGSHWSYCTDAYIVAADLFEKVSGLIWDDYMENVLFKSFKMNRTTLYVERVQQEEDSAQYYTATDSILHNIIKPNANMDVFESPFPVNLLGAPMGFIYSTANNLGGYLSSYMSMHPFMPQSMIDLMYEPVWKFDSENGYALGWGTREVGSRTFIEHGGGFPGVSAYVSMAPSDRMGVVVVSNHDKTPTQKICYKVLDTIF</sequence>
<dbReference type="InterPro" id="IPR050491">
    <property type="entry name" value="AmpC-like"/>
</dbReference>
<evidence type="ECO:0000313" key="3">
    <source>
        <dbReference type="Proteomes" id="UP001549098"/>
    </source>
</evidence>
<dbReference type="PANTHER" id="PTHR46825">
    <property type="entry name" value="D-ALANYL-D-ALANINE-CARBOXYPEPTIDASE/ENDOPEPTIDASE AMPH"/>
    <property type="match status" value="1"/>
</dbReference>
<dbReference type="InterPro" id="IPR012338">
    <property type="entry name" value="Beta-lactam/transpept-like"/>
</dbReference>
<name>A0ABV2EYR3_9BACL</name>
<dbReference type="Proteomes" id="UP001549098">
    <property type="component" value="Unassembled WGS sequence"/>
</dbReference>
<evidence type="ECO:0000313" key="2">
    <source>
        <dbReference type="EMBL" id="MET3544761.1"/>
    </source>
</evidence>
<dbReference type="EMBL" id="JBEPLV010000001">
    <property type="protein sequence ID" value="MET3544761.1"/>
    <property type="molecule type" value="Genomic_DNA"/>
</dbReference>
<evidence type="ECO:0000259" key="1">
    <source>
        <dbReference type="Pfam" id="PF00144"/>
    </source>
</evidence>
<dbReference type="PANTHER" id="PTHR46825:SF15">
    <property type="entry name" value="BETA-LACTAMASE-RELATED DOMAIN-CONTAINING PROTEIN"/>
    <property type="match status" value="1"/>
</dbReference>
<reference evidence="2 3" key="1">
    <citation type="submission" date="2024-06" db="EMBL/GenBank/DDBJ databases">
        <title>Genomic Encyclopedia of Type Strains, Phase IV (KMG-IV): sequencing the most valuable type-strain genomes for metagenomic binning, comparative biology and taxonomic classification.</title>
        <authorList>
            <person name="Goeker M."/>
        </authorList>
    </citation>
    <scope>NUCLEOTIDE SEQUENCE [LARGE SCALE GENOMIC DNA]</scope>
    <source>
        <strain evidence="2 3">DSM 17253</strain>
    </source>
</reference>
<dbReference type="Gene3D" id="3.40.710.10">
    <property type="entry name" value="DD-peptidase/beta-lactamase superfamily"/>
    <property type="match status" value="1"/>
</dbReference>
<dbReference type="Pfam" id="PF00144">
    <property type="entry name" value="Beta-lactamase"/>
    <property type="match status" value="1"/>
</dbReference>
<organism evidence="2 3">
    <name type="scientific">Paenibacillus favisporus</name>
    <dbReference type="NCBI Taxonomy" id="221028"/>
    <lineage>
        <taxon>Bacteria</taxon>
        <taxon>Bacillati</taxon>
        <taxon>Bacillota</taxon>
        <taxon>Bacilli</taxon>
        <taxon>Bacillales</taxon>
        <taxon>Paenibacillaceae</taxon>
        <taxon>Paenibacillus</taxon>
    </lineage>
</organism>
<feature type="domain" description="Beta-lactamase-related" evidence="1">
    <location>
        <begin position="20"/>
        <end position="357"/>
    </location>
</feature>
<dbReference type="RefSeq" id="WP_354495402.1">
    <property type="nucleotide sequence ID" value="NZ_JBEPLV010000001.1"/>
</dbReference>
<accession>A0ABV2EYR3</accession>
<protein>
    <submittedName>
        <fullName evidence="2">CubicO group peptidase (Beta-lactamase class C family)</fullName>
    </submittedName>
</protein>